<dbReference type="EMBL" id="SMMG02000005">
    <property type="protein sequence ID" value="KAA3472467.1"/>
    <property type="molecule type" value="Genomic_DNA"/>
</dbReference>
<proteinExistence type="predicted"/>
<organism evidence="1 2">
    <name type="scientific">Gossypium australe</name>
    <dbReference type="NCBI Taxonomy" id="47621"/>
    <lineage>
        <taxon>Eukaryota</taxon>
        <taxon>Viridiplantae</taxon>
        <taxon>Streptophyta</taxon>
        <taxon>Embryophyta</taxon>
        <taxon>Tracheophyta</taxon>
        <taxon>Spermatophyta</taxon>
        <taxon>Magnoliopsida</taxon>
        <taxon>eudicotyledons</taxon>
        <taxon>Gunneridae</taxon>
        <taxon>Pentapetalae</taxon>
        <taxon>rosids</taxon>
        <taxon>malvids</taxon>
        <taxon>Malvales</taxon>
        <taxon>Malvaceae</taxon>
        <taxon>Malvoideae</taxon>
        <taxon>Gossypium</taxon>
    </lineage>
</organism>
<sequence>MLGLTFTMDLHMLDKVMEDPISAFFPLVISPTSRAGLLFCLCLEKRTAEGFYFFESCLFKLNSSTSICYTLSEKLYPLTLPHDKQSISCFTDENKVPPENILNIRYEIAGDRTIGAHPPATMKSNENDEDANKNLVFRSALVLQQPVLSSCLAVGVLPLPSDGI</sequence>
<gene>
    <name evidence="1" type="ORF">EPI10_022945</name>
</gene>
<keyword evidence="2" id="KW-1185">Reference proteome</keyword>
<dbReference type="AlphaFoldDB" id="A0A5B6VU53"/>
<evidence type="ECO:0000313" key="2">
    <source>
        <dbReference type="Proteomes" id="UP000325315"/>
    </source>
</evidence>
<dbReference type="OrthoDB" id="1608914at2759"/>
<evidence type="ECO:0000313" key="1">
    <source>
        <dbReference type="EMBL" id="KAA3472467.1"/>
    </source>
</evidence>
<protein>
    <submittedName>
        <fullName evidence="1">Trafficking protein particle complex II-specific subunit 130-like protein isoform X3</fullName>
    </submittedName>
</protein>
<reference evidence="2" key="1">
    <citation type="journal article" date="2019" name="Plant Biotechnol. J.">
        <title>Genome sequencing of the Australian wild diploid species Gossypium australe highlights disease resistance and delayed gland morphogenesis.</title>
        <authorList>
            <person name="Cai Y."/>
            <person name="Cai X."/>
            <person name="Wang Q."/>
            <person name="Wang P."/>
            <person name="Zhang Y."/>
            <person name="Cai C."/>
            <person name="Xu Y."/>
            <person name="Wang K."/>
            <person name="Zhou Z."/>
            <person name="Wang C."/>
            <person name="Geng S."/>
            <person name="Li B."/>
            <person name="Dong Q."/>
            <person name="Hou Y."/>
            <person name="Wang H."/>
            <person name="Ai P."/>
            <person name="Liu Z."/>
            <person name="Yi F."/>
            <person name="Sun M."/>
            <person name="An G."/>
            <person name="Cheng J."/>
            <person name="Zhang Y."/>
            <person name="Shi Q."/>
            <person name="Xie Y."/>
            <person name="Shi X."/>
            <person name="Chang Y."/>
            <person name="Huang F."/>
            <person name="Chen Y."/>
            <person name="Hong S."/>
            <person name="Mi L."/>
            <person name="Sun Q."/>
            <person name="Zhang L."/>
            <person name="Zhou B."/>
            <person name="Peng R."/>
            <person name="Zhang X."/>
            <person name="Liu F."/>
        </authorList>
    </citation>
    <scope>NUCLEOTIDE SEQUENCE [LARGE SCALE GENOMIC DNA]</scope>
    <source>
        <strain evidence="2">cv. PA1801</strain>
    </source>
</reference>
<accession>A0A5B6VU53</accession>
<dbReference type="Proteomes" id="UP000325315">
    <property type="component" value="Unassembled WGS sequence"/>
</dbReference>
<name>A0A5B6VU53_9ROSI</name>
<comment type="caution">
    <text evidence="1">The sequence shown here is derived from an EMBL/GenBank/DDBJ whole genome shotgun (WGS) entry which is preliminary data.</text>
</comment>